<dbReference type="AlphaFoldDB" id="S8GU72"/>
<keyword evidence="3" id="KW-1185">Reference proteome</keyword>
<feature type="region of interest" description="Disordered" evidence="1">
    <location>
        <begin position="1"/>
        <end position="157"/>
    </location>
</feature>
<dbReference type="RefSeq" id="XP_002371149.1">
    <property type="nucleotide sequence ID" value="XM_002371108.2"/>
</dbReference>
<evidence type="ECO:0000313" key="2">
    <source>
        <dbReference type="EMBL" id="EPT32139.1"/>
    </source>
</evidence>
<accession>S8GU72</accession>
<feature type="compositionally biased region" description="Basic residues" evidence="1">
    <location>
        <begin position="122"/>
        <end position="131"/>
    </location>
</feature>
<organism evidence="2 3">
    <name type="scientific">Toxoplasma gondii (strain ATCC 50611 / Me49)</name>
    <dbReference type="NCBI Taxonomy" id="508771"/>
    <lineage>
        <taxon>Eukaryota</taxon>
        <taxon>Sar</taxon>
        <taxon>Alveolata</taxon>
        <taxon>Apicomplexa</taxon>
        <taxon>Conoidasida</taxon>
        <taxon>Coccidia</taxon>
        <taxon>Eucoccidiorida</taxon>
        <taxon>Eimeriorina</taxon>
        <taxon>Sarcocystidae</taxon>
        <taxon>Toxoplasma</taxon>
    </lineage>
</organism>
<dbReference type="KEGG" id="tgo:TGME49_297190"/>
<dbReference type="EMBL" id="CM002036">
    <property type="protein sequence ID" value="EPT32139.1"/>
    <property type="molecule type" value="Genomic_DNA"/>
</dbReference>
<sequence length="193" mass="21803">MKQQEGEAERKRRFSRGRKKRLGGFKAKKPSLVFREIFKRAKGRDSASAAASPPASPHLFSLERRPSKGVEAKKQKSPDVLGARQSLAEGSSLTQERPSSPGEGKRRGAPAGRAENRNFRDKRSRREKRCRRQGERHGKRSVRVREERKSQVAADTQKPILSNAFLCVRVKSGRPETEEDQRGDLSDKFSCFS</sequence>
<feature type="compositionally biased region" description="Basic residues" evidence="1">
    <location>
        <begin position="11"/>
        <end position="29"/>
    </location>
</feature>
<gene>
    <name evidence="2" type="ORF">TGME49_297190</name>
</gene>
<protein>
    <submittedName>
        <fullName evidence="2">Uncharacterized protein</fullName>
    </submittedName>
</protein>
<evidence type="ECO:0000313" key="3">
    <source>
        <dbReference type="Proteomes" id="UP000001529"/>
    </source>
</evidence>
<dbReference type="VEuPathDB" id="ToxoDB:TGME49_297190"/>
<feature type="compositionally biased region" description="Basic and acidic residues" evidence="1">
    <location>
        <begin position="36"/>
        <end position="45"/>
    </location>
</feature>
<evidence type="ECO:0000256" key="1">
    <source>
        <dbReference type="SAM" id="MobiDB-lite"/>
    </source>
</evidence>
<dbReference type="GeneID" id="7898984"/>
<feature type="region of interest" description="Disordered" evidence="1">
    <location>
        <begin position="172"/>
        <end position="193"/>
    </location>
</feature>
<proteinExistence type="predicted"/>
<feature type="compositionally biased region" description="Basic and acidic residues" evidence="1">
    <location>
        <begin position="61"/>
        <end position="77"/>
    </location>
</feature>
<name>S8GU72_TOXGM</name>
<feature type="compositionally biased region" description="Polar residues" evidence="1">
    <location>
        <begin position="88"/>
        <end position="98"/>
    </location>
</feature>
<feature type="compositionally biased region" description="Basic and acidic residues" evidence="1">
    <location>
        <begin position="1"/>
        <end position="10"/>
    </location>
</feature>
<dbReference type="EMBL" id="KE138816">
    <property type="protein sequence ID" value="EPT32139.1"/>
    <property type="molecule type" value="Genomic_DNA"/>
</dbReference>
<dbReference type="HOGENOM" id="CLU_1411421_0_0_1"/>
<dbReference type="Proteomes" id="UP000001529">
    <property type="component" value="Chromosome II"/>
</dbReference>
<reference evidence="2" key="1">
    <citation type="submission" date="2013-04" db="EMBL/GenBank/DDBJ databases">
        <authorList>
            <person name="Sibley D."/>
            <person name="Venepally P."/>
            <person name="Karamycheva S."/>
            <person name="Hadjithomas M."/>
            <person name="Khan A."/>
            <person name="Brunk B."/>
            <person name="Roos D."/>
            <person name="Caler E."/>
            <person name="Lorenzi H."/>
        </authorList>
    </citation>
    <scope>NUCLEOTIDE SEQUENCE [LARGE SCALE GENOMIC DNA]</scope>
    <source>
        <strain evidence="2">ME49</strain>
    </source>
</reference>
<feature type="compositionally biased region" description="Basic and acidic residues" evidence="1">
    <location>
        <begin position="173"/>
        <end position="187"/>
    </location>
</feature>